<dbReference type="Pfam" id="PF10067">
    <property type="entry name" value="DUF2306"/>
    <property type="match status" value="1"/>
</dbReference>
<evidence type="ECO:0000313" key="3">
    <source>
        <dbReference type="Proteomes" id="UP000664628"/>
    </source>
</evidence>
<dbReference type="RefSeq" id="WP_207332519.1">
    <property type="nucleotide sequence ID" value="NZ_JAFMYW010000012.1"/>
</dbReference>
<dbReference type="EMBL" id="JAFMYW010000012">
    <property type="protein sequence ID" value="MBO0952566.1"/>
    <property type="molecule type" value="Genomic_DNA"/>
</dbReference>
<feature type="transmembrane region" description="Helical" evidence="1">
    <location>
        <begin position="124"/>
        <end position="143"/>
    </location>
</feature>
<name>A0ABS3JRD0_9BACT</name>
<feature type="transmembrane region" description="Helical" evidence="1">
    <location>
        <begin position="38"/>
        <end position="58"/>
    </location>
</feature>
<keyword evidence="1" id="KW-1133">Transmembrane helix</keyword>
<dbReference type="InterPro" id="IPR018750">
    <property type="entry name" value="DUF2306_membrane"/>
</dbReference>
<protein>
    <recommendedName>
        <fullName evidence="4">DUF2306 domain-containing protein</fullName>
    </recommendedName>
</protein>
<organism evidence="2 3">
    <name type="scientific">Fibrella forsythiae</name>
    <dbReference type="NCBI Taxonomy" id="2817061"/>
    <lineage>
        <taxon>Bacteria</taxon>
        <taxon>Pseudomonadati</taxon>
        <taxon>Bacteroidota</taxon>
        <taxon>Cytophagia</taxon>
        <taxon>Cytophagales</taxon>
        <taxon>Spirosomataceae</taxon>
        <taxon>Fibrella</taxon>
    </lineage>
</organism>
<keyword evidence="1" id="KW-0812">Transmembrane</keyword>
<feature type="transmembrane region" description="Helical" evidence="1">
    <location>
        <begin position="6"/>
        <end position="26"/>
    </location>
</feature>
<keyword evidence="1" id="KW-0472">Membrane</keyword>
<accession>A0ABS3JRD0</accession>
<evidence type="ECO:0000256" key="1">
    <source>
        <dbReference type="SAM" id="Phobius"/>
    </source>
</evidence>
<evidence type="ECO:0008006" key="4">
    <source>
        <dbReference type="Google" id="ProtNLM"/>
    </source>
</evidence>
<gene>
    <name evidence="2" type="ORF">J2I46_28545</name>
</gene>
<feature type="transmembrane region" description="Helical" evidence="1">
    <location>
        <begin position="91"/>
        <end position="112"/>
    </location>
</feature>
<dbReference type="Proteomes" id="UP000664628">
    <property type="component" value="Unassembled WGS sequence"/>
</dbReference>
<proteinExistence type="predicted"/>
<sequence length="162" mass="18242">MFHSTTGLVHLLAALVALVSGSTVLLRPKRGRFHKRAGYVHLTSMLLNLTALLIYHLFGRFGPFHWLAVLGLLCLTGGMVPALLRSRINSWIYWHYYFMSWSVVGLFAAFWSETLTRDLPVGQFWPLVLLATLVTAMAGSFLIRRYAPRLLATGPTTRRSLP</sequence>
<feature type="transmembrane region" description="Helical" evidence="1">
    <location>
        <begin position="64"/>
        <end position="84"/>
    </location>
</feature>
<keyword evidence="3" id="KW-1185">Reference proteome</keyword>
<reference evidence="2 3" key="1">
    <citation type="submission" date="2021-03" db="EMBL/GenBank/DDBJ databases">
        <title>Fibrella sp. HMF5405 genome sequencing and assembly.</title>
        <authorList>
            <person name="Kang H."/>
            <person name="Kim H."/>
            <person name="Bae S."/>
            <person name="Joh K."/>
        </authorList>
    </citation>
    <scope>NUCLEOTIDE SEQUENCE [LARGE SCALE GENOMIC DNA]</scope>
    <source>
        <strain evidence="2 3">HMF5405</strain>
    </source>
</reference>
<evidence type="ECO:0000313" key="2">
    <source>
        <dbReference type="EMBL" id="MBO0952566.1"/>
    </source>
</evidence>
<comment type="caution">
    <text evidence="2">The sequence shown here is derived from an EMBL/GenBank/DDBJ whole genome shotgun (WGS) entry which is preliminary data.</text>
</comment>